<dbReference type="Proteomes" id="UP001159179">
    <property type="component" value="Unassembled WGS sequence"/>
</dbReference>
<gene>
    <name evidence="1" type="ORF">P5X88_20980</name>
</gene>
<dbReference type="EMBL" id="JAROYP010000014">
    <property type="protein sequence ID" value="MDH5163412.1"/>
    <property type="molecule type" value="Genomic_DNA"/>
</dbReference>
<organism evidence="1 2">
    <name type="scientific">Heyndrickxia oleronia</name>
    <dbReference type="NCBI Taxonomy" id="38875"/>
    <lineage>
        <taxon>Bacteria</taxon>
        <taxon>Bacillati</taxon>
        <taxon>Bacillota</taxon>
        <taxon>Bacilli</taxon>
        <taxon>Bacillales</taxon>
        <taxon>Bacillaceae</taxon>
        <taxon>Heyndrickxia</taxon>
    </lineage>
</organism>
<comment type="caution">
    <text evidence="1">The sequence shown here is derived from an EMBL/GenBank/DDBJ whole genome shotgun (WGS) entry which is preliminary data.</text>
</comment>
<proteinExistence type="predicted"/>
<protein>
    <submittedName>
        <fullName evidence="1">Uncharacterized protein</fullName>
    </submittedName>
</protein>
<sequence length="76" mass="8654">MVINNGGNLSKDYFLAYISLITNAKQCSVDQAKEILFKRLFNVNKKTLGPISYNNFISAYTELKSIESKDEELNML</sequence>
<name>A0AAW6T1G1_9BACI</name>
<evidence type="ECO:0000313" key="2">
    <source>
        <dbReference type="Proteomes" id="UP001159179"/>
    </source>
</evidence>
<reference evidence="1" key="1">
    <citation type="submission" date="2023-03" db="EMBL/GenBank/DDBJ databases">
        <title>Bacterial isolates from washroom surfaces on a university campus.</title>
        <authorList>
            <person name="Holman D.B."/>
            <person name="Gzyl K.E."/>
            <person name="Taheri A.E."/>
        </authorList>
    </citation>
    <scope>NUCLEOTIDE SEQUENCE</scope>
    <source>
        <strain evidence="1">RD03</strain>
    </source>
</reference>
<dbReference type="AlphaFoldDB" id="A0AAW6T1G1"/>
<dbReference type="RefSeq" id="WP_280618119.1">
    <property type="nucleotide sequence ID" value="NZ_JAROYP010000014.1"/>
</dbReference>
<evidence type="ECO:0000313" key="1">
    <source>
        <dbReference type="EMBL" id="MDH5163412.1"/>
    </source>
</evidence>
<accession>A0AAW6T1G1</accession>